<gene>
    <name evidence="2" type="ORF">C7Y72_15040</name>
</gene>
<keyword evidence="1" id="KW-0812">Transmembrane</keyword>
<reference evidence="2 3" key="1">
    <citation type="submission" date="2018-03" db="EMBL/GenBank/DDBJ databases">
        <title>Aquarubrobacter algicola gen. nov., sp. nov., a novel actinobacterium isolated from shallow eutrophic lake during the end of cyanobacterial harmful algal blooms.</title>
        <authorList>
            <person name="Chun S.J."/>
        </authorList>
    </citation>
    <scope>NUCLEOTIDE SEQUENCE [LARGE SCALE GENOMIC DNA]</scope>
    <source>
        <strain evidence="2 3">Seoho-28</strain>
    </source>
</reference>
<protein>
    <submittedName>
        <fullName evidence="2">Uncharacterized protein</fullName>
    </submittedName>
</protein>
<dbReference type="AlphaFoldDB" id="A0A2T4UET2"/>
<dbReference type="Proteomes" id="UP000240739">
    <property type="component" value="Unassembled WGS sequence"/>
</dbReference>
<feature type="transmembrane region" description="Helical" evidence="1">
    <location>
        <begin position="126"/>
        <end position="147"/>
    </location>
</feature>
<name>A0A2T4UET2_9ACTN</name>
<keyword evidence="3" id="KW-1185">Reference proteome</keyword>
<dbReference type="Gene3D" id="1.10.10.10">
    <property type="entry name" value="Winged helix-like DNA-binding domain superfamily/Winged helix DNA-binding domain"/>
    <property type="match status" value="1"/>
</dbReference>
<proteinExistence type="predicted"/>
<dbReference type="EMBL" id="PYYB01000002">
    <property type="protein sequence ID" value="PTL56290.1"/>
    <property type="molecule type" value="Genomic_DNA"/>
</dbReference>
<accession>A0A2T4UET2</accession>
<dbReference type="RefSeq" id="WP_107570009.1">
    <property type="nucleotide sequence ID" value="NZ_PYYB01000002.1"/>
</dbReference>
<keyword evidence="1" id="KW-1133">Transmembrane helix</keyword>
<comment type="caution">
    <text evidence="2">The sequence shown here is derived from an EMBL/GenBank/DDBJ whole genome shotgun (WGS) entry which is preliminary data.</text>
</comment>
<organism evidence="2 3">
    <name type="scientific">Paraconexibacter algicola</name>
    <dbReference type="NCBI Taxonomy" id="2133960"/>
    <lineage>
        <taxon>Bacteria</taxon>
        <taxon>Bacillati</taxon>
        <taxon>Actinomycetota</taxon>
        <taxon>Thermoleophilia</taxon>
        <taxon>Solirubrobacterales</taxon>
        <taxon>Paraconexibacteraceae</taxon>
        <taxon>Paraconexibacter</taxon>
    </lineage>
</organism>
<evidence type="ECO:0000313" key="3">
    <source>
        <dbReference type="Proteomes" id="UP000240739"/>
    </source>
</evidence>
<sequence>MALSGEQRAVLDLLLGRGLDLDRIAQLTRVPVADVRARAHGALAAIGDADPGEDVAALLLGHATPDARRRARAALAADPVARERAARIAQTLQVGWPGYVAPDLPEPGIGADGGRAPAPRPGSRTWTWALVGGAVVAAVLVVLAATGRLAGGDDAERAAGPDPAATPAPVLIALRAPGATADAGRATIGSTVRFEPYLDLELDDLPAAPRGRVFLLWADTGEGRGFPLPVGVEDAGGQGRFARRYDLPPALAPVLGRSRAIELLAADAGRLSRLQREVERLGDGSTSAAAFPRRPGTVVLRGVVPR</sequence>
<evidence type="ECO:0000256" key="1">
    <source>
        <dbReference type="SAM" id="Phobius"/>
    </source>
</evidence>
<dbReference type="InterPro" id="IPR036388">
    <property type="entry name" value="WH-like_DNA-bd_sf"/>
</dbReference>
<evidence type="ECO:0000313" key="2">
    <source>
        <dbReference type="EMBL" id="PTL56290.1"/>
    </source>
</evidence>
<keyword evidence="1" id="KW-0472">Membrane</keyword>